<accession>A0AAN6YEV6</accession>
<dbReference type="GO" id="GO:0005886">
    <property type="term" value="C:plasma membrane"/>
    <property type="evidence" value="ECO:0007669"/>
    <property type="project" value="UniProtKB-SubCell"/>
</dbReference>
<evidence type="ECO:0000256" key="6">
    <source>
        <dbReference type="ARBA" id="ARBA00022617"/>
    </source>
</evidence>
<evidence type="ECO:0000256" key="9">
    <source>
        <dbReference type="ARBA" id="ARBA00022729"/>
    </source>
</evidence>
<keyword evidence="20" id="KW-1185">Reference proteome</keyword>
<evidence type="ECO:0000256" key="14">
    <source>
        <dbReference type="ARBA" id="ARBA00023288"/>
    </source>
</evidence>
<evidence type="ECO:0000313" key="20">
    <source>
        <dbReference type="Proteomes" id="UP001301769"/>
    </source>
</evidence>
<dbReference type="Pfam" id="PF05730">
    <property type="entry name" value="CFEM"/>
    <property type="match status" value="1"/>
</dbReference>
<sequence length="175" mass="17019">MKVLALLLTSVFVSSAAAQGTNGLPDCAKSCADGFLRNGIGSCGTDVKCICEDKNFLGDIACCLKGTCPDAEQTSAVAYASTLCVAFGVTDLPTAVSCAASSTSKPASNTAAPTDAAPTPTATGEDTPTATGGNTPTPNAAGTTSTTATGNYGPRQTAQAGLGAIGGIIAAAMML</sequence>
<keyword evidence="8 15" id="KW-0479">Metal-binding</keyword>
<keyword evidence="12 15" id="KW-1015">Disulfide bond</keyword>
<keyword evidence="13" id="KW-0325">Glycoprotein</keyword>
<organism evidence="19 20">
    <name type="scientific">Rhypophila decipiens</name>
    <dbReference type="NCBI Taxonomy" id="261697"/>
    <lineage>
        <taxon>Eukaryota</taxon>
        <taxon>Fungi</taxon>
        <taxon>Dikarya</taxon>
        <taxon>Ascomycota</taxon>
        <taxon>Pezizomycotina</taxon>
        <taxon>Sordariomycetes</taxon>
        <taxon>Sordariomycetidae</taxon>
        <taxon>Sordariales</taxon>
        <taxon>Naviculisporaceae</taxon>
        <taxon>Rhypophila</taxon>
    </lineage>
</organism>
<keyword evidence="4" id="KW-1003">Cell membrane</keyword>
<comment type="subcellular location">
    <subcellularLocation>
        <location evidence="1">Cell membrane</location>
        <topology evidence="1">Lipid-anchor</topology>
        <topology evidence="1">GPI-anchor</topology>
    </subcellularLocation>
    <subcellularLocation>
        <location evidence="2">Secreted</location>
    </subcellularLocation>
</comment>
<feature type="region of interest" description="Disordered" evidence="16">
    <location>
        <begin position="102"/>
        <end position="154"/>
    </location>
</feature>
<protein>
    <recommendedName>
        <fullName evidence="18">CFEM domain-containing protein</fullName>
    </recommendedName>
</protein>
<evidence type="ECO:0000313" key="19">
    <source>
        <dbReference type="EMBL" id="KAK4215312.1"/>
    </source>
</evidence>
<feature type="signal peptide" evidence="17">
    <location>
        <begin position="1"/>
        <end position="18"/>
    </location>
</feature>
<dbReference type="InterPro" id="IPR051735">
    <property type="entry name" value="CFEM_domain"/>
</dbReference>
<reference evidence="19" key="1">
    <citation type="journal article" date="2023" name="Mol. Phylogenet. Evol.">
        <title>Genome-scale phylogeny and comparative genomics of the fungal order Sordariales.</title>
        <authorList>
            <person name="Hensen N."/>
            <person name="Bonometti L."/>
            <person name="Westerberg I."/>
            <person name="Brannstrom I.O."/>
            <person name="Guillou S."/>
            <person name="Cros-Aarteil S."/>
            <person name="Calhoun S."/>
            <person name="Haridas S."/>
            <person name="Kuo A."/>
            <person name="Mondo S."/>
            <person name="Pangilinan J."/>
            <person name="Riley R."/>
            <person name="LaButti K."/>
            <person name="Andreopoulos B."/>
            <person name="Lipzen A."/>
            <person name="Chen C."/>
            <person name="Yan M."/>
            <person name="Daum C."/>
            <person name="Ng V."/>
            <person name="Clum A."/>
            <person name="Steindorff A."/>
            <person name="Ohm R.A."/>
            <person name="Martin F."/>
            <person name="Silar P."/>
            <person name="Natvig D.O."/>
            <person name="Lalanne C."/>
            <person name="Gautier V."/>
            <person name="Ament-Velasquez S.L."/>
            <person name="Kruys A."/>
            <person name="Hutchinson M.I."/>
            <person name="Powell A.J."/>
            <person name="Barry K."/>
            <person name="Miller A.N."/>
            <person name="Grigoriev I.V."/>
            <person name="Debuchy R."/>
            <person name="Gladieux P."/>
            <person name="Hiltunen Thoren M."/>
            <person name="Johannesson H."/>
        </authorList>
    </citation>
    <scope>NUCLEOTIDE SEQUENCE</scope>
    <source>
        <strain evidence="19">PSN293</strain>
    </source>
</reference>
<comment type="caution">
    <text evidence="15">Lacks conserved residue(s) required for the propagation of feature annotation.</text>
</comment>
<evidence type="ECO:0000256" key="10">
    <source>
        <dbReference type="ARBA" id="ARBA00023004"/>
    </source>
</evidence>
<evidence type="ECO:0000256" key="12">
    <source>
        <dbReference type="ARBA" id="ARBA00023157"/>
    </source>
</evidence>
<feature type="binding site" description="axial binding residue" evidence="15">
    <location>
        <position position="46"/>
    </location>
    <ligand>
        <name>heme</name>
        <dbReference type="ChEBI" id="CHEBI:30413"/>
    </ligand>
    <ligandPart>
        <name>Fe</name>
        <dbReference type="ChEBI" id="CHEBI:18248"/>
    </ligandPart>
</feature>
<evidence type="ECO:0000256" key="7">
    <source>
        <dbReference type="ARBA" id="ARBA00022622"/>
    </source>
</evidence>
<keyword evidence="11" id="KW-0472">Membrane</keyword>
<comment type="caution">
    <text evidence="19">The sequence shown here is derived from an EMBL/GenBank/DDBJ whole genome shotgun (WGS) entry which is preliminary data.</text>
</comment>
<feature type="compositionally biased region" description="Low complexity" evidence="16">
    <location>
        <begin position="110"/>
        <end position="151"/>
    </location>
</feature>
<keyword evidence="14" id="KW-0449">Lipoprotein</keyword>
<keyword evidence="10 15" id="KW-0408">Iron</keyword>
<dbReference type="PROSITE" id="PS52012">
    <property type="entry name" value="CFEM"/>
    <property type="match status" value="1"/>
</dbReference>
<dbReference type="Proteomes" id="UP001301769">
    <property type="component" value="Unassembled WGS sequence"/>
</dbReference>
<keyword evidence="9 17" id="KW-0732">Signal</keyword>
<feature type="domain" description="CFEM" evidence="18">
    <location>
        <begin position="1"/>
        <end position="112"/>
    </location>
</feature>
<name>A0AAN6YEV6_9PEZI</name>
<comment type="similarity">
    <text evidence="3">Belongs to the RBT5 family.</text>
</comment>
<dbReference type="PANTHER" id="PTHR37928:SF2">
    <property type="entry name" value="GPI ANCHORED CFEM DOMAIN PROTEIN (AFU_ORTHOLOGUE AFUA_6G10580)"/>
    <property type="match status" value="1"/>
</dbReference>
<evidence type="ECO:0000256" key="1">
    <source>
        <dbReference type="ARBA" id="ARBA00004609"/>
    </source>
</evidence>
<evidence type="ECO:0000256" key="3">
    <source>
        <dbReference type="ARBA" id="ARBA00010031"/>
    </source>
</evidence>
<feature type="disulfide bond" evidence="15">
    <location>
        <begin position="51"/>
        <end position="84"/>
    </location>
</feature>
<keyword evidence="6 15" id="KW-0349">Heme</keyword>
<dbReference type="GO" id="GO:0046872">
    <property type="term" value="F:metal ion binding"/>
    <property type="evidence" value="ECO:0007669"/>
    <property type="project" value="UniProtKB-UniRule"/>
</dbReference>
<dbReference type="EMBL" id="MU858081">
    <property type="protein sequence ID" value="KAK4215312.1"/>
    <property type="molecule type" value="Genomic_DNA"/>
</dbReference>
<evidence type="ECO:0000256" key="8">
    <source>
        <dbReference type="ARBA" id="ARBA00022723"/>
    </source>
</evidence>
<evidence type="ECO:0000256" key="13">
    <source>
        <dbReference type="ARBA" id="ARBA00023180"/>
    </source>
</evidence>
<evidence type="ECO:0000256" key="15">
    <source>
        <dbReference type="PROSITE-ProRule" id="PRU01356"/>
    </source>
</evidence>
<evidence type="ECO:0000256" key="2">
    <source>
        <dbReference type="ARBA" id="ARBA00004613"/>
    </source>
</evidence>
<gene>
    <name evidence="19" type="ORF">QBC37DRAFT_419376</name>
</gene>
<evidence type="ECO:0000259" key="18">
    <source>
        <dbReference type="PROSITE" id="PS52012"/>
    </source>
</evidence>
<evidence type="ECO:0000256" key="16">
    <source>
        <dbReference type="SAM" id="MobiDB-lite"/>
    </source>
</evidence>
<keyword evidence="5" id="KW-0964">Secreted</keyword>
<dbReference type="PANTHER" id="PTHR37928">
    <property type="entry name" value="CFEM DOMAIN PROTEIN (AFU_ORTHOLOGUE AFUA_6G14090)"/>
    <property type="match status" value="1"/>
</dbReference>
<dbReference type="GO" id="GO:0098552">
    <property type="term" value="C:side of membrane"/>
    <property type="evidence" value="ECO:0007669"/>
    <property type="project" value="UniProtKB-KW"/>
</dbReference>
<evidence type="ECO:0000256" key="11">
    <source>
        <dbReference type="ARBA" id="ARBA00023136"/>
    </source>
</evidence>
<evidence type="ECO:0000256" key="5">
    <source>
        <dbReference type="ARBA" id="ARBA00022525"/>
    </source>
</evidence>
<dbReference type="InterPro" id="IPR008427">
    <property type="entry name" value="Extracellular_membr_CFEM_dom"/>
</dbReference>
<keyword evidence="7" id="KW-0336">GPI-anchor</keyword>
<reference evidence="19" key="2">
    <citation type="submission" date="2023-05" db="EMBL/GenBank/DDBJ databases">
        <authorList>
            <consortium name="Lawrence Berkeley National Laboratory"/>
            <person name="Steindorff A."/>
            <person name="Hensen N."/>
            <person name="Bonometti L."/>
            <person name="Westerberg I."/>
            <person name="Brannstrom I.O."/>
            <person name="Guillou S."/>
            <person name="Cros-Aarteil S."/>
            <person name="Calhoun S."/>
            <person name="Haridas S."/>
            <person name="Kuo A."/>
            <person name="Mondo S."/>
            <person name="Pangilinan J."/>
            <person name="Riley R."/>
            <person name="Labutti K."/>
            <person name="Andreopoulos B."/>
            <person name="Lipzen A."/>
            <person name="Chen C."/>
            <person name="Yanf M."/>
            <person name="Daum C."/>
            <person name="Ng V."/>
            <person name="Clum A."/>
            <person name="Ohm R."/>
            <person name="Martin F."/>
            <person name="Silar P."/>
            <person name="Natvig D."/>
            <person name="Lalanne C."/>
            <person name="Gautier V."/>
            <person name="Ament-Velasquez S.L."/>
            <person name="Kruys A."/>
            <person name="Hutchinson M.I."/>
            <person name="Powell A.J."/>
            <person name="Barry K."/>
            <person name="Miller A.N."/>
            <person name="Grigoriev I.V."/>
            <person name="Debuchy R."/>
            <person name="Gladieux P."/>
            <person name="Thoren M.H."/>
            <person name="Johannesson H."/>
        </authorList>
    </citation>
    <scope>NUCLEOTIDE SEQUENCE</scope>
    <source>
        <strain evidence="19">PSN293</strain>
    </source>
</reference>
<dbReference type="AlphaFoldDB" id="A0AAN6YEV6"/>
<feature type="chain" id="PRO_5042889631" description="CFEM domain-containing protein" evidence="17">
    <location>
        <begin position="19"/>
        <end position="175"/>
    </location>
</feature>
<evidence type="ECO:0000256" key="4">
    <source>
        <dbReference type="ARBA" id="ARBA00022475"/>
    </source>
</evidence>
<proteinExistence type="inferred from homology"/>
<dbReference type="GO" id="GO:0005576">
    <property type="term" value="C:extracellular region"/>
    <property type="evidence" value="ECO:0007669"/>
    <property type="project" value="UniProtKB-SubCell"/>
</dbReference>
<evidence type="ECO:0000256" key="17">
    <source>
        <dbReference type="SAM" id="SignalP"/>
    </source>
</evidence>